<dbReference type="RefSeq" id="WP_056566437.1">
    <property type="nucleotide sequence ID" value="NZ_CP033334.1"/>
</dbReference>
<proteinExistence type="predicted"/>
<dbReference type="AlphaFoldDB" id="A0A6M7U8J3"/>
<protein>
    <submittedName>
        <fullName evidence="1">Uncharacterized protein</fullName>
    </submittedName>
</protein>
<evidence type="ECO:0000313" key="1">
    <source>
        <dbReference type="EMBL" id="OBQ72595.1"/>
    </source>
</evidence>
<name>A0A6M7U8J3_RHILI</name>
<dbReference type="Proteomes" id="UP000093737">
    <property type="component" value="Unassembled WGS sequence"/>
</dbReference>
<comment type="caution">
    <text evidence="1">The sequence shown here is derived from an EMBL/GenBank/DDBJ whole genome shotgun (WGS) entry which is preliminary data.</text>
</comment>
<gene>
    <name evidence="1" type="ORF">A8145_07320</name>
</gene>
<dbReference type="EMBL" id="LYTK01000001">
    <property type="protein sequence ID" value="OBQ72595.1"/>
    <property type="molecule type" value="Genomic_DNA"/>
</dbReference>
<accession>A0A6M7U8J3</accession>
<organism evidence="1 2">
    <name type="scientific">Rhizobium loti</name>
    <name type="common">Mesorhizobium loti</name>
    <dbReference type="NCBI Taxonomy" id="381"/>
    <lineage>
        <taxon>Bacteria</taxon>
        <taxon>Pseudomonadati</taxon>
        <taxon>Pseudomonadota</taxon>
        <taxon>Alphaproteobacteria</taxon>
        <taxon>Hyphomicrobiales</taxon>
        <taxon>Phyllobacteriaceae</taxon>
        <taxon>Mesorhizobium</taxon>
    </lineage>
</organism>
<reference evidence="1 2" key="1">
    <citation type="submission" date="2016-05" db="EMBL/GenBank/DDBJ databases">
        <authorList>
            <person name="Ramsay J.P."/>
        </authorList>
    </citation>
    <scope>NUCLEOTIDE SEQUENCE [LARGE SCALE GENOMIC DNA]</scope>
    <source>
        <strain evidence="1 2">NZP2042</strain>
    </source>
</reference>
<sequence>MFKRTLTSGLVAVFVATGALAGTVGTSSAHGMHNHHHNHHHKKHFKKHWWWHHNHHHHKHGKVIIFL</sequence>
<evidence type="ECO:0000313" key="2">
    <source>
        <dbReference type="Proteomes" id="UP000093737"/>
    </source>
</evidence>